<dbReference type="Proteomes" id="UP000095495">
    <property type="component" value="Unassembled WGS sequence"/>
</dbReference>
<protein>
    <submittedName>
        <fullName evidence="1">Uncharacterized protein</fullName>
    </submittedName>
</protein>
<gene>
    <name evidence="2" type="ORF">ERS852420_02493</name>
    <name evidence="1" type="ORF">M72_00461</name>
</gene>
<accession>A0A0M6WDI6</accession>
<reference evidence="3" key="2">
    <citation type="submission" date="2015-05" db="EMBL/GenBank/DDBJ databases">
        <authorList>
            <consortium name="Pathogen Informatics"/>
        </authorList>
    </citation>
    <scope>NUCLEOTIDE SEQUENCE [LARGE SCALE GENOMIC DNA]</scope>
    <source>
        <strain evidence="2 4">2789STDY5608863</strain>
        <strain evidence="3">M72</strain>
    </source>
</reference>
<evidence type="ECO:0000313" key="2">
    <source>
        <dbReference type="EMBL" id="CUN06905.1"/>
    </source>
</evidence>
<dbReference type="OrthoDB" id="1835616at2"/>
<evidence type="ECO:0000313" key="4">
    <source>
        <dbReference type="Proteomes" id="UP000095495"/>
    </source>
</evidence>
<sequence>MFYNKRKTIGVFLNRAELEFQQVLSRSLTETAKQCDYNIVFLTSFGIRETETMYDLYKEKKVKKARR</sequence>
<reference evidence="1" key="1">
    <citation type="submission" date="2015-05" db="EMBL/GenBank/DDBJ databases">
        <authorList>
            <person name="Wang D.B."/>
            <person name="Wang M."/>
        </authorList>
    </citation>
    <scope>NUCLEOTIDE SEQUENCE [LARGE SCALE GENOMIC DNA]</scope>
    <source>
        <strain evidence="1">M72</strain>
    </source>
</reference>
<dbReference type="AlphaFoldDB" id="A0A0M6WDI6"/>
<evidence type="ECO:0000313" key="1">
    <source>
        <dbReference type="EMBL" id="CRL32805.1"/>
    </source>
</evidence>
<dbReference type="EMBL" id="CYXV01000011">
    <property type="protein sequence ID" value="CUN06905.1"/>
    <property type="molecule type" value="Genomic_DNA"/>
</dbReference>
<keyword evidence="3" id="KW-1185">Reference proteome</keyword>
<dbReference type="Proteomes" id="UP000049979">
    <property type="component" value="Unassembled WGS sequence"/>
</dbReference>
<dbReference type="RefSeq" id="WP_022046034.1">
    <property type="nucleotide sequence ID" value="NZ_CP173697.1"/>
</dbReference>
<organism evidence="1 3">
    <name type="scientific">Roseburia faecis</name>
    <dbReference type="NCBI Taxonomy" id="301302"/>
    <lineage>
        <taxon>Bacteria</taxon>
        <taxon>Bacillati</taxon>
        <taxon>Bacillota</taxon>
        <taxon>Clostridia</taxon>
        <taxon>Lachnospirales</taxon>
        <taxon>Lachnospiraceae</taxon>
        <taxon>Roseburia</taxon>
    </lineage>
</organism>
<name>A0A0M6WDI6_9FIRM</name>
<dbReference type="STRING" id="301302.ERS852420_02493"/>
<proteinExistence type="predicted"/>
<evidence type="ECO:0000313" key="3">
    <source>
        <dbReference type="Proteomes" id="UP000049979"/>
    </source>
</evidence>
<dbReference type="EMBL" id="CVRR01000005">
    <property type="protein sequence ID" value="CRL32805.1"/>
    <property type="molecule type" value="Genomic_DNA"/>
</dbReference>